<organism evidence="6 7">
    <name type="scientific">Sphingomonas liriopis</name>
    <dbReference type="NCBI Taxonomy" id="2949094"/>
    <lineage>
        <taxon>Bacteria</taxon>
        <taxon>Pseudomonadati</taxon>
        <taxon>Pseudomonadota</taxon>
        <taxon>Alphaproteobacteria</taxon>
        <taxon>Sphingomonadales</taxon>
        <taxon>Sphingomonadaceae</taxon>
        <taxon>Sphingomonas</taxon>
    </lineage>
</organism>
<feature type="transmembrane region" description="Helical" evidence="5">
    <location>
        <begin position="127"/>
        <end position="143"/>
    </location>
</feature>
<dbReference type="InterPro" id="IPR001129">
    <property type="entry name" value="Membr-assoc_MAPEG"/>
</dbReference>
<evidence type="ECO:0000313" key="7">
    <source>
        <dbReference type="Proteomes" id="UP001139486"/>
    </source>
</evidence>
<feature type="transmembrane region" description="Helical" evidence="5">
    <location>
        <begin position="51"/>
        <end position="73"/>
    </location>
</feature>
<proteinExistence type="predicted"/>
<feature type="transmembrane region" description="Helical" evidence="5">
    <location>
        <begin position="20"/>
        <end position="39"/>
    </location>
</feature>
<dbReference type="AlphaFoldDB" id="A0A9X2KNV0"/>
<sequence>MTGPVVPPPTSPLDTAQRGVLRGMAIGMVVTIAAVVVGLARSHAATLEARLTTFGIAALVLGLWIAVSVGSVARARFLSAAAIGGGDGVDPRVDAANAVLRNTIEQALLAGFAYAALVLVDDHAREPVALFVACFSAGRLLFWSGYRDGAAARSLGFALTFYPSVAALLVAGFALIP</sequence>
<keyword evidence="7" id="KW-1185">Reference proteome</keyword>
<name>A0A9X2KNV0_9SPHN</name>
<evidence type="ECO:0000313" key="6">
    <source>
        <dbReference type="EMBL" id="MCP3734034.1"/>
    </source>
</evidence>
<evidence type="ECO:0000256" key="4">
    <source>
        <dbReference type="ARBA" id="ARBA00023136"/>
    </source>
</evidence>
<reference evidence="6" key="1">
    <citation type="submission" date="2022-05" db="EMBL/GenBank/DDBJ databases">
        <title>Sphingomonas sp. strain RP10 Genome sequencing and assembly.</title>
        <authorList>
            <person name="Kim I."/>
        </authorList>
    </citation>
    <scope>NUCLEOTIDE SEQUENCE</scope>
    <source>
        <strain evidence="6">RP10</strain>
    </source>
</reference>
<keyword evidence="3 5" id="KW-1133">Transmembrane helix</keyword>
<keyword evidence="2 5" id="KW-0812">Transmembrane</keyword>
<dbReference type="Pfam" id="PF01124">
    <property type="entry name" value="MAPEG"/>
    <property type="match status" value="1"/>
</dbReference>
<protein>
    <recommendedName>
        <fullName evidence="8">MAPEG family protein</fullName>
    </recommendedName>
</protein>
<keyword evidence="4 5" id="KW-0472">Membrane</keyword>
<comment type="caution">
    <text evidence="6">The sequence shown here is derived from an EMBL/GenBank/DDBJ whole genome shotgun (WGS) entry which is preliminary data.</text>
</comment>
<evidence type="ECO:0000256" key="2">
    <source>
        <dbReference type="ARBA" id="ARBA00022692"/>
    </source>
</evidence>
<comment type="subcellular location">
    <subcellularLocation>
        <location evidence="1">Membrane</location>
    </subcellularLocation>
</comment>
<evidence type="ECO:0000256" key="5">
    <source>
        <dbReference type="SAM" id="Phobius"/>
    </source>
</evidence>
<dbReference type="Proteomes" id="UP001139486">
    <property type="component" value="Unassembled WGS sequence"/>
</dbReference>
<evidence type="ECO:0000256" key="3">
    <source>
        <dbReference type="ARBA" id="ARBA00022989"/>
    </source>
</evidence>
<evidence type="ECO:0008006" key="8">
    <source>
        <dbReference type="Google" id="ProtNLM"/>
    </source>
</evidence>
<gene>
    <name evidence="6" type="ORF">M9979_03985</name>
</gene>
<dbReference type="SUPFAM" id="SSF161084">
    <property type="entry name" value="MAPEG domain-like"/>
    <property type="match status" value="1"/>
</dbReference>
<accession>A0A9X2KNV0</accession>
<dbReference type="EMBL" id="JAMLDY010000004">
    <property type="protein sequence ID" value="MCP3734034.1"/>
    <property type="molecule type" value="Genomic_DNA"/>
</dbReference>
<dbReference type="RefSeq" id="WP_254288042.1">
    <property type="nucleotide sequence ID" value="NZ_JAMLDY010000004.1"/>
</dbReference>
<dbReference type="Gene3D" id="1.20.120.550">
    <property type="entry name" value="Membrane associated eicosanoid/glutathione metabolism-like domain"/>
    <property type="match status" value="1"/>
</dbReference>
<dbReference type="InterPro" id="IPR023352">
    <property type="entry name" value="MAPEG-like_dom_sf"/>
</dbReference>
<feature type="transmembrane region" description="Helical" evidence="5">
    <location>
        <begin position="155"/>
        <end position="176"/>
    </location>
</feature>
<evidence type="ECO:0000256" key="1">
    <source>
        <dbReference type="ARBA" id="ARBA00004370"/>
    </source>
</evidence>